<dbReference type="InterPro" id="IPR041215">
    <property type="entry name" value="FlgO_dom"/>
</dbReference>
<accession>A0AAW7XLY2</accession>
<evidence type="ECO:0000313" key="6">
    <source>
        <dbReference type="Proteomes" id="UP001177341"/>
    </source>
</evidence>
<feature type="chain" id="PRO_5043521584" evidence="1">
    <location>
        <begin position="28"/>
        <end position="182"/>
    </location>
</feature>
<dbReference type="EMBL" id="JAUYVO010000016">
    <property type="protein sequence ID" value="MDP2524226.1"/>
    <property type="molecule type" value="Genomic_DNA"/>
</dbReference>
<evidence type="ECO:0000313" key="3">
    <source>
        <dbReference type="EMBL" id="MDO6455309.1"/>
    </source>
</evidence>
<evidence type="ECO:0000259" key="2">
    <source>
        <dbReference type="Pfam" id="PF17680"/>
    </source>
</evidence>
<evidence type="ECO:0000256" key="1">
    <source>
        <dbReference type="SAM" id="SignalP"/>
    </source>
</evidence>
<dbReference type="Pfam" id="PF17680">
    <property type="entry name" value="FlgO"/>
    <property type="match status" value="1"/>
</dbReference>
<dbReference type="PROSITE" id="PS51257">
    <property type="entry name" value="PROKAR_LIPOPROTEIN"/>
    <property type="match status" value="1"/>
</dbReference>
<dbReference type="AlphaFoldDB" id="A0AAW7XLY2"/>
<dbReference type="Proteomes" id="UP001169862">
    <property type="component" value="Unassembled WGS sequence"/>
</dbReference>
<feature type="domain" description="FlgO" evidence="2">
    <location>
        <begin position="44"/>
        <end position="172"/>
    </location>
</feature>
<protein>
    <submittedName>
        <fullName evidence="3">FlgO family outer membrane protein</fullName>
    </submittedName>
</protein>
<dbReference type="GeneID" id="89454729"/>
<proteinExistence type="predicted"/>
<comment type="caution">
    <text evidence="3">The sequence shown here is derived from an EMBL/GenBank/DDBJ whole genome shotgun (WGS) entry which is preliminary data.</text>
</comment>
<reference evidence="3" key="1">
    <citation type="submission" date="2023-07" db="EMBL/GenBank/DDBJ databases">
        <title>Genome content predicts the carbon catabolic preferences of heterotrophic bacteria.</title>
        <authorList>
            <person name="Gralka M."/>
        </authorList>
    </citation>
    <scope>NUCLEOTIDE SEQUENCE</scope>
    <source>
        <strain evidence="4">5G01</strain>
        <strain evidence="3">I2M16</strain>
    </source>
</reference>
<keyword evidence="1" id="KW-0732">Signal</keyword>
<evidence type="ECO:0000313" key="5">
    <source>
        <dbReference type="Proteomes" id="UP001169862"/>
    </source>
</evidence>
<dbReference type="Proteomes" id="UP001177341">
    <property type="component" value="Unassembled WGS sequence"/>
</dbReference>
<dbReference type="EMBL" id="JAUOPG010000015">
    <property type="protein sequence ID" value="MDO6455309.1"/>
    <property type="molecule type" value="Genomic_DNA"/>
</dbReference>
<evidence type="ECO:0000313" key="4">
    <source>
        <dbReference type="EMBL" id="MDP2524226.1"/>
    </source>
</evidence>
<sequence length="182" mass="19914">MKMVNWKGISALLVVGVLLTGCASNKAARVSDQKVDLVEEVGDATQILVKNAVVPINKQKAILSTSFANIDNLQESSTFGRLIGDTVAGDLVGGGFNVIEIRLRNSLYMEPRVGEFMLSRELRHVSAEHDAQAVLVGTYAVGGEYVYVNARLVSVNDSRVLSSYDFRLPLNRDIRKMLSSNR</sequence>
<name>A0AAW7XLY2_9GAMM</name>
<organism evidence="3 5">
    <name type="scientific">Neptunomonas phycophila</name>
    <dbReference type="NCBI Taxonomy" id="1572645"/>
    <lineage>
        <taxon>Bacteria</taxon>
        <taxon>Pseudomonadati</taxon>
        <taxon>Pseudomonadota</taxon>
        <taxon>Gammaproteobacteria</taxon>
        <taxon>Oceanospirillales</taxon>
        <taxon>Oceanospirillaceae</taxon>
        <taxon>Neptunomonas</taxon>
    </lineage>
</organism>
<keyword evidence="6" id="KW-1185">Reference proteome</keyword>
<dbReference type="RefSeq" id="WP_075174235.1">
    <property type="nucleotide sequence ID" value="NZ_CAXHZV010000017.1"/>
</dbReference>
<gene>
    <name evidence="3" type="ORF">Q4490_17235</name>
    <name evidence="4" type="ORF">Q8W30_16785</name>
</gene>
<feature type="signal peptide" evidence="1">
    <location>
        <begin position="1"/>
        <end position="27"/>
    </location>
</feature>